<comment type="caution">
    <text evidence="2">The sequence shown here is derived from an EMBL/GenBank/DDBJ whole genome shotgun (WGS) entry which is preliminary data.</text>
</comment>
<feature type="binding site" evidence="1">
    <location>
        <position position="57"/>
    </location>
    <ligand>
        <name>substrate</name>
    </ligand>
</feature>
<keyword evidence="3" id="KW-1185">Reference proteome</keyword>
<evidence type="ECO:0000313" key="2">
    <source>
        <dbReference type="EMBL" id="KAA2244196.1"/>
    </source>
</evidence>
<sequence>MRRLMLLRHAKSDWPAGMPDLDRPLAQRGMEAAPRMGCYMAEEGLLPDLALVSPARRTDQTWDLVAPALGMVEVRVENRIYEASPERLLEVIREVGDGVRGLLLVGHNPGTQDLAAHLVGHGDRYAFARMSQKYPTAGLAVIDFPAETWAEVDFRGGRLDRFVTPKVIGAGEDEL</sequence>
<dbReference type="SMART" id="SM00855">
    <property type="entry name" value="PGAM"/>
    <property type="match status" value="1"/>
</dbReference>
<dbReference type="RefSeq" id="WP_149815101.1">
    <property type="nucleotide sequence ID" value="NZ_VUOA01000003.1"/>
</dbReference>
<dbReference type="Gene3D" id="3.40.50.1240">
    <property type="entry name" value="Phosphoglycerate mutase-like"/>
    <property type="match status" value="1"/>
</dbReference>
<dbReference type="CDD" id="cd07067">
    <property type="entry name" value="HP_PGM_like"/>
    <property type="match status" value="1"/>
</dbReference>
<name>A0A5B2W132_9HYPH</name>
<dbReference type="Pfam" id="PF00300">
    <property type="entry name" value="His_Phos_1"/>
    <property type="match status" value="1"/>
</dbReference>
<protein>
    <submittedName>
        <fullName evidence="2">Histidine phosphatase family protein</fullName>
    </submittedName>
</protein>
<dbReference type="InterPro" id="IPR013078">
    <property type="entry name" value="His_Pase_superF_clade-1"/>
</dbReference>
<evidence type="ECO:0000256" key="1">
    <source>
        <dbReference type="PIRSR" id="PIRSR613078-2"/>
    </source>
</evidence>
<dbReference type="PANTHER" id="PTHR47623">
    <property type="entry name" value="OS09G0287300 PROTEIN"/>
    <property type="match status" value="1"/>
</dbReference>
<dbReference type="Proteomes" id="UP000323142">
    <property type="component" value="Unassembled WGS sequence"/>
</dbReference>
<dbReference type="InterPro" id="IPR029033">
    <property type="entry name" value="His_PPase_superfam"/>
</dbReference>
<reference evidence="2 3" key="2">
    <citation type="submission" date="2019-09" db="EMBL/GenBank/DDBJ databases">
        <authorList>
            <person name="Jin C."/>
        </authorList>
    </citation>
    <scope>NUCLEOTIDE SEQUENCE [LARGE SCALE GENOMIC DNA]</scope>
    <source>
        <strain evidence="2 3">BN140002</strain>
    </source>
</reference>
<dbReference type="OrthoDB" id="9810154at2"/>
<reference evidence="2 3" key="1">
    <citation type="submission" date="2019-09" db="EMBL/GenBank/DDBJ databases">
        <title>Salinarimonas rosea gen. nov., sp. nov., a new member of the a-2 subgroup of the Proteobacteria.</title>
        <authorList>
            <person name="Liu J."/>
        </authorList>
    </citation>
    <scope>NUCLEOTIDE SEQUENCE [LARGE SCALE GENOMIC DNA]</scope>
    <source>
        <strain evidence="2 3">BN140002</strain>
    </source>
</reference>
<dbReference type="PANTHER" id="PTHR47623:SF1">
    <property type="entry name" value="OS09G0287300 PROTEIN"/>
    <property type="match status" value="1"/>
</dbReference>
<accession>A0A5B2W132</accession>
<proteinExistence type="predicted"/>
<organism evidence="2 3">
    <name type="scientific">Salinarimonas soli</name>
    <dbReference type="NCBI Taxonomy" id="1638099"/>
    <lineage>
        <taxon>Bacteria</taxon>
        <taxon>Pseudomonadati</taxon>
        <taxon>Pseudomonadota</taxon>
        <taxon>Alphaproteobacteria</taxon>
        <taxon>Hyphomicrobiales</taxon>
        <taxon>Salinarimonadaceae</taxon>
        <taxon>Salinarimonas</taxon>
    </lineage>
</organism>
<dbReference type="EMBL" id="VUOA01000003">
    <property type="protein sequence ID" value="KAA2244196.1"/>
    <property type="molecule type" value="Genomic_DNA"/>
</dbReference>
<evidence type="ECO:0000313" key="3">
    <source>
        <dbReference type="Proteomes" id="UP000323142"/>
    </source>
</evidence>
<dbReference type="SUPFAM" id="SSF53254">
    <property type="entry name" value="Phosphoglycerate mutase-like"/>
    <property type="match status" value="1"/>
</dbReference>
<gene>
    <name evidence="2" type="ORF">F0L46_00660</name>
</gene>
<dbReference type="AlphaFoldDB" id="A0A5B2W132"/>